<comment type="caution">
    <text evidence="3">The sequence shown here is derived from an EMBL/GenBank/DDBJ whole genome shotgun (WGS) entry which is preliminary data.</text>
</comment>
<feature type="compositionally biased region" description="Low complexity" evidence="1">
    <location>
        <begin position="309"/>
        <end position="353"/>
    </location>
</feature>
<dbReference type="GO" id="GO:0005524">
    <property type="term" value="F:ATP binding"/>
    <property type="evidence" value="ECO:0007669"/>
    <property type="project" value="InterPro"/>
</dbReference>
<proteinExistence type="predicted"/>
<dbReference type="SUPFAM" id="SSF56112">
    <property type="entry name" value="Protein kinase-like (PK-like)"/>
    <property type="match status" value="2"/>
</dbReference>
<dbReference type="PROSITE" id="PS00108">
    <property type="entry name" value="PROTEIN_KINASE_ST"/>
    <property type="match status" value="1"/>
</dbReference>
<evidence type="ECO:0000313" key="4">
    <source>
        <dbReference type="Proteomes" id="UP000075714"/>
    </source>
</evidence>
<dbReference type="PROSITE" id="PS50011">
    <property type="entry name" value="PROTEIN_KINASE_DOM"/>
    <property type="match status" value="1"/>
</dbReference>
<dbReference type="InterPro" id="IPR001245">
    <property type="entry name" value="Ser-Thr/Tyr_kinase_cat_dom"/>
</dbReference>
<feature type="region of interest" description="Disordered" evidence="1">
    <location>
        <begin position="218"/>
        <end position="261"/>
    </location>
</feature>
<dbReference type="Pfam" id="PF07714">
    <property type="entry name" value="PK_Tyr_Ser-Thr"/>
    <property type="match status" value="1"/>
</dbReference>
<dbReference type="OrthoDB" id="550451at2759"/>
<reference evidence="4" key="1">
    <citation type="journal article" date="2016" name="Nat. Commun.">
        <title>The Gonium pectorale genome demonstrates co-option of cell cycle regulation during the evolution of multicellularity.</title>
        <authorList>
            <person name="Hanschen E.R."/>
            <person name="Marriage T.N."/>
            <person name="Ferris P.J."/>
            <person name="Hamaji T."/>
            <person name="Toyoda A."/>
            <person name="Fujiyama A."/>
            <person name="Neme R."/>
            <person name="Noguchi H."/>
            <person name="Minakuchi Y."/>
            <person name="Suzuki M."/>
            <person name="Kawai-Toyooka H."/>
            <person name="Smith D.R."/>
            <person name="Sparks H."/>
            <person name="Anderson J."/>
            <person name="Bakaric R."/>
            <person name="Luria V."/>
            <person name="Karger A."/>
            <person name="Kirschner M.W."/>
            <person name="Durand P.M."/>
            <person name="Michod R.E."/>
            <person name="Nozaki H."/>
            <person name="Olson B.J."/>
        </authorList>
    </citation>
    <scope>NUCLEOTIDE SEQUENCE [LARGE SCALE GENOMIC DNA]</scope>
    <source>
        <strain evidence="4">NIES-2863</strain>
    </source>
</reference>
<dbReference type="PANTHER" id="PTHR44329">
    <property type="entry name" value="SERINE/THREONINE-PROTEIN KINASE TNNI3K-RELATED"/>
    <property type="match status" value="1"/>
</dbReference>
<dbReference type="STRING" id="33097.A0A150FZH2"/>
<feature type="compositionally biased region" description="Low complexity" evidence="1">
    <location>
        <begin position="250"/>
        <end position="260"/>
    </location>
</feature>
<accession>A0A150FZH2</accession>
<evidence type="ECO:0000256" key="1">
    <source>
        <dbReference type="SAM" id="MobiDB-lite"/>
    </source>
</evidence>
<dbReference type="GO" id="GO:0004674">
    <property type="term" value="F:protein serine/threonine kinase activity"/>
    <property type="evidence" value="ECO:0007669"/>
    <property type="project" value="TreeGrafter"/>
</dbReference>
<feature type="region of interest" description="Disordered" evidence="1">
    <location>
        <begin position="299"/>
        <end position="377"/>
    </location>
</feature>
<feature type="region of interest" description="Disordered" evidence="1">
    <location>
        <begin position="551"/>
        <end position="574"/>
    </location>
</feature>
<keyword evidence="4" id="KW-1185">Reference proteome</keyword>
<evidence type="ECO:0000313" key="3">
    <source>
        <dbReference type="EMBL" id="KXZ43016.1"/>
    </source>
</evidence>
<organism evidence="3 4">
    <name type="scientific">Gonium pectorale</name>
    <name type="common">Green alga</name>
    <dbReference type="NCBI Taxonomy" id="33097"/>
    <lineage>
        <taxon>Eukaryota</taxon>
        <taxon>Viridiplantae</taxon>
        <taxon>Chlorophyta</taxon>
        <taxon>core chlorophytes</taxon>
        <taxon>Chlorophyceae</taxon>
        <taxon>CS clade</taxon>
        <taxon>Chlamydomonadales</taxon>
        <taxon>Volvocaceae</taxon>
        <taxon>Gonium</taxon>
    </lineage>
</organism>
<sequence length="764" mass="76465">MHKQLLAPWKFLYDNCTALEWSTQLAGALAELHACSPPIIHRDLKLDNVMLVRSTEGSVRAGGAGARGGAAKLVDLGLATHPPPQWPGLALTARSSDEEGCAPGAVPCVTVAVAAADEAAYERAASDGGVRPPTRTATPRGGAAAAADSTFAVFYALQEEGPAAAAAVYQVDVRQSQYANKLRPLTAYGPHLRQLQTQHHAALQRHLHLRSVSGGAASLASALSPRTSGLRSPSAPGGGRPASTSAIGQSRGSSGSRDSGLLGGLWAPMSASAMPYPTTFGAAVPNQSPDMFRLSETGEEEALRARASVEQQQQQPEPWQQEVPPASSGSHSTSASQLAAKTSAPTEATAAATPGSPVTLTPRGDGGGRGADGTRRTCSVSDAGAAAAHASSGPLQIQSGGGGAAAAGPASYCSDGETVLMALQAEAAAAAALPTTGTGYARSLAACTTSGLTAANTMASSLASGDCGYGCGGDSGTLVHEFRVSTCGMASVHVGGGGGAGAGGAQFQMHLPPITMSPHGAAAAAAAAGAESAVGGRRGLAAFGSLRARAVQEETQPEPLLPGPPAAPAAADGSAPGVHVVHLAGDGAATAAPDARAEYRSAGRPSGLPHSRPATAAEVQVAVDVYGFGVVLYEIWSRSVLAVSHIGTRRPDLPRIVHRCEDWPDVVVGGYRPARVEAIPEPVWALINECWDADPLRRPPMAAVVERLRAMASDPALAEAVVGLSSGKGGRKLPVAGAGGGGKLASGSGELAAAPAPVCGCTIC</sequence>
<dbReference type="InterPro" id="IPR000719">
    <property type="entry name" value="Prot_kinase_dom"/>
</dbReference>
<dbReference type="InterPro" id="IPR008271">
    <property type="entry name" value="Ser/Thr_kinase_AS"/>
</dbReference>
<dbReference type="InterPro" id="IPR011009">
    <property type="entry name" value="Kinase-like_dom_sf"/>
</dbReference>
<dbReference type="InterPro" id="IPR051681">
    <property type="entry name" value="Ser/Thr_Kinases-Pseudokinases"/>
</dbReference>
<dbReference type="Gene3D" id="1.10.510.10">
    <property type="entry name" value="Transferase(Phosphotransferase) domain 1"/>
    <property type="match status" value="2"/>
</dbReference>
<gene>
    <name evidence="3" type="ORF">GPECTOR_107g161</name>
</gene>
<protein>
    <recommendedName>
        <fullName evidence="2">Protein kinase domain-containing protein</fullName>
    </recommendedName>
</protein>
<dbReference type="AlphaFoldDB" id="A0A150FZH2"/>
<name>A0A150FZH2_GONPE</name>
<feature type="region of interest" description="Disordered" evidence="1">
    <location>
        <begin position="592"/>
        <end position="613"/>
    </location>
</feature>
<dbReference type="Proteomes" id="UP000075714">
    <property type="component" value="Unassembled WGS sequence"/>
</dbReference>
<evidence type="ECO:0000259" key="2">
    <source>
        <dbReference type="PROSITE" id="PS50011"/>
    </source>
</evidence>
<feature type="domain" description="Protein kinase" evidence="2">
    <location>
        <begin position="1"/>
        <end position="209"/>
    </location>
</feature>
<dbReference type="EMBL" id="LSYV01000107">
    <property type="protein sequence ID" value="KXZ43016.1"/>
    <property type="molecule type" value="Genomic_DNA"/>
</dbReference>